<comment type="caution">
    <text evidence="6">The sequence shown here is derived from an EMBL/GenBank/DDBJ whole genome shotgun (WGS) entry which is preliminary data.</text>
</comment>
<dbReference type="Gene3D" id="2.40.30.10">
    <property type="entry name" value="Translation factors"/>
    <property type="match status" value="1"/>
</dbReference>
<dbReference type="PROSITE" id="PS01176">
    <property type="entry name" value="IF2"/>
    <property type="match status" value="1"/>
</dbReference>
<evidence type="ECO:0000256" key="4">
    <source>
        <dbReference type="ARBA" id="ARBA00023128"/>
    </source>
</evidence>
<organism evidence="6 7">
    <name type="scientific">Xenotaenia resolanae</name>
    <dbReference type="NCBI Taxonomy" id="208358"/>
    <lineage>
        <taxon>Eukaryota</taxon>
        <taxon>Metazoa</taxon>
        <taxon>Chordata</taxon>
        <taxon>Craniata</taxon>
        <taxon>Vertebrata</taxon>
        <taxon>Euteleostomi</taxon>
        <taxon>Actinopterygii</taxon>
        <taxon>Neopterygii</taxon>
        <taxon>Teleostei</taxon>
        <taxon>Neoteleostei</taxon>
        <taxon>Acanthomorphata</taxon>
        <taxon>Ovalentaria</taxon>
        <taxon>Atherinomorphae</taxon>
        <taxon>Cyprinodontiformes</taxon>
        <taxon>Goodeidae</taxon>
        <taxon>Xenotaenia</taxon>
    </lineage>
</organism>
<dbReference type="Proteomes" id="UP001444071">
    <property type="component" value="Unassembled WGS sequence"/>
</dbReference>
<evidence type="ECO:0000256" key="2">
    <source>
        <dbReference type="ARBA" id="ARBA00022741"/>
    </source>
</evidence>
<evidence type="ECO:0000313" key="7">
    <source>
        <dbReference type="Proteomes" id="UP001444071"/>
    </source>
</evidence>
<keyword evidence="5" id="KW-0342">GTP-binding</keyword>
<gene>
    <name evidence="6" type="ORF">XENORESO_008992</name>
</gene>
<reference evidence="6 7" key="1">
    <citation type="submission" date="2021-06" db="EMBL/GenBank/DDBJ databases">
        <authorList>
            <person name="Palmer J.M."/>
        </authorList>
    </citation>
    <scope>NUCLEOTIDE SEQUENCE [LARGE SCALE GENOMIC DNA]</scope>
    <source>
        <strain evidence="6 7">XR_2019</strain>
        <tissue evidence="6">Muscle</tissue>
    </source>
</reference>
<comment type="subcellular location">
    <subcellularLocation>
        <location evidence="1">Mitochondrion</location>
    </subcellularLocation>
</comment>
<evidence type="ECO:0000256" key="5">
    <source>
        <dbReference type="ARBA" id="ARBA00023134"/>
    </source>
</evidence>
<evidence type="ECO:0000313" key="6">
    <source>
        <dbReference type="EMBL" id="MEQ2275796.1"/>
    </source>
</evidence>
<name>A0ABV0X4K4_9TELE</name>
<keyword evidence="4" id="KW-0496">Mitochondrion</keyword>
<dbReference type="InterPro" id="IPR009000">
    <property type="entry name" value="Transl_B-barrel_sf"/>
</dbReference>
<dbReference type="PANTHER" id="PTHR43381:SF20">
    <property type="entry name" value="TRANSLATION INITIATION FACTOR IF-2, MITOCHONDRIAL"/>
    <property type="match status" value="1"/>
</dbReference>
<dbReference type="SUPFAM" id="SSF50447">
    <property type="entry name" value="Translation proteins"/>
    <property type="match status" value="1"/>
</dbReference>
<protein>
    <submittedName>
        <fullName evidence="6">Uncharacterized protein</fullName>
    </submittedName>
</protein>
<keyword evidence="7" id="KW-1185">Reference proteome</keyword>
<proteinExistence type="predicted"/>
<dbReference type="InterPro" id="IPR015760">
    <property type="entry name" value="TIF_IF2"/>
</dbReference>
<accession>A0ABV0X4K4</accession>
<evidence type="ECO:0000256" key="1">
    <source>
        <dbReference type="ARBA" id="ARBA00004173"/>
    </source>
</evidence>
<evidence type="ECO:0000256" key="3">
    <source>
        <dbReference type="ARBA" id="ARBA00022946"/>
    </source>
</evidence>
<dbReference type="EMBL" id="JAHRIM010082893">
    <property type="protein sequence ID" value="MEQ2275796.1"/>
    <property type="molecule type" value="Genomic_DNA"/>
</dbReference>
<keyword evidence="3" id="KW-0809">Transit peptide</keyword>
<dbReference type="CDD" id="cd03692">
    <property type="entry name" value="mtIF2_IVc"/>
    <property type="match status" value="1"/>
</dbReference>
<dbReference type="PANTHER" id="PTHR43381">
    <property type="entry name" value="TRANSLATION INITIATION FACTOR IF-2-RELATED"/>
    <property type="match status" value="1"/>
</dbReference>
<dbReference type="InterPro" id="IPR000178">
    <property type="entry name" value="TF_IF2_bacterial-like"/>
</dbReference>
<keyword evidence="2" id="KW-0547">Nucleotide-binding</keyword>
<sequence>MERNSRNTTKRFNFEQKPLSSSDVIISPSLFSAAGEATVLATFDVSVGKKKVPVAGCRVQKGHLDRRLKFRVIRGQDSVWEGSVSALKHHKDEVQTVKTGMECGLSMDGDMDFRAGDVIVCFEELEVPQVTSWDPGF</sequence>